<evidence type="ECO:0000256" key="6">
    <source>
        <dbReference type="ARBA" id="ARBA00022747"/>
    </source>
</evidence>
<evidence type="ECO:0000259" key="8">
    <source>
        <dbReference type="Pfam" id="PF02384"/>
    </source>
</evidence>
<dbReference type="EC" id="2.1.1.72" evidence="2"/>
<evidence type="ECO:0000256" key="5">
    <source>
        <dbReference type="ARBA" id="ARBA00022691"/>
    </source>
</evidence>
<dbReference type="PRINTS" id="PR00507">
    <property type="entry name" value="N12N6MTFRASE"/>
</dbReference>
<evidence type="ECO:0000256" key="1">
    <source>
        <dbReference type="ARBA" id="ARBA00006594"/>
    </source>
</evidence>
<dbReference type="InterPro" id="IPR051537">
    <property type="entry name" value="DNA_Adenine_Mtase"/>
</dbReference>
<sequence length="203" mass="23538">MKELLKLIQQLGRKHDNLRVFQDFVEICACSISRPFINREDRYFAIYSRYTDEEMQQFYQMGQILLHESEKAPQDILGQCYMQLELANKQRGQCFTPLSIGNLMASILFRQEIEQQGYYTLNEPTCGSGALIIAFCETMRQQGFNPQTQLRVIAQDIDLKSVQMCFVQLSLLGIPAEIQHANPLTGEVMDCYFTPFYYLQQDG</sequence>
<dbReference type="PANTHER" id="PTHR42933:SF1">
    <property type="entry name" value="SITE-SPECIFIC DNA-METHYLTRANSFERASE (ADENINE-SPECIFIC)"/>
    <property type="match status" value="1"/>
</dbReference>
<dbReference type="GO" id="GO:0032259">
    <property type="term" value="P:methylation"/>
    <property type="evidence" value="ECO:0007669"/>
    <property type="project" value="UniProtKB-KW"/>
</dbReference>
<comment type="caution">
    <text evidence="9">The sequence shown here is derived from an EMBL/GenBank/DDBJ whole genome shotgun (WGS) entry which is preliminary data.</text>
</comment>
<keyword evidence="6" id="KW-0680">Restriction system</keyword>
<dbReference type="RefSeq" id="WP_005707891.1">
    <property type="nucleotide sequence ID" value="NZ_AJMU01000011.1"/>
</dbReference>
<evidence type="ECO:0000256" key="4">
    <source>
        <dbReference type="ARBA" id="ARBA00022679"/>
    </source>
</evidence>
<dbReference type="AlphaFoldDB" id="I2NPA3"/>
<dbReference type="Proteomes" id="UP000003345">
    <property type="component" value="Unassembled WGS sequence"/>
</dbReference>
<evidence type="ECO:0000256" key="7">
    <source>
        <dbReference type="ARBA" id="ARBA00047942"/>
    </source>
</evidence>
<dbReference type="SUPFAM" id="SSF53335">
    <property type="entry name" value="S-adenosyl-L-methionine-dependent methyltransferases"/>
    <property type="match status" value="1"/>
</dbReference>
<proteinExistence type="inferred from homology"/>
<protein>
    <recommendedName>
        <fullName evidence="2">site-specific DNA-methyltransferase (adenine-specific)</fullName>
        <ecNumber evidence="2">2.1.1.72</ecNumber>
    </recommendedName>
</protein>
<evidence type="ECO:0000313" key="10">
    <source>
        <dbReference type="Proteomes" id="UP000003345"/>
    </source>
</evidence>
<dbReference type="InterPro" id="IPR029063">
    <property type="entry name" value="SAM-dependent_MTases_sf"/>
</dbReference>
<dbReference type="EMBL" id="AJMU01000011">
    <property type="protein sequence ID" value="EIG27664.1"/>
    <property type="molecule type" value="Genomic_DNA"/>
</dbReference>
<reference evidence="9 10" key="1">
    <citation type="submission" date="2012-04" db="EMBL/GenBank/DDBJ databases">
        <authorList>
            <person name="Harkins D.M."/>
            <person name="Madupu R."/>
            <person name="Durkin A.S."/>
            <person name="Torralba M."/>
            <person name="Methe B."/>
            <person name="Sutton G.G."/>
            <person name="Nelson K.E."/>
        </authorList>
    </citation>
    <scope>NUCLEOTIDE SEQUENCE [LARGE SCALE GENOMIC DNA]</scope>
    <source>
        <strain evidence="9 10">HK411</strain>
    </source>
</reference>
<dbReference type="GO" id="GO:0003677">
    <property type="term" value="F:DNA binding"/>
    <property type="evidence" value="ECO:0007669"/>
    <property type="project" value="InterPro"/>
</dbReference>
<accession>I2NPA3</accession>
<evidence type="ECO:0000256" key="2">
    <source>
        <dbReference type="ARBA" id="ARBA00011900"/>
    </source>
</evidence>
<feature type="domain" description="DNA methylase adenine-specific" evidence="8">
    <location>
        <begin position="75"/>
        <end position="185"/>
    </location>
</feature>
<comment type="similarity">
    <text evidence="1">Belongs to the N(4)/N(6)-methyltransferase family.</text>
</comment>
<organism evidence="9 10">
    <name type="scientific">Haemophilus paraphrohaemolyticus HK411</name>
    <dbReference type="NCBI Taxonomy" id="1095743"/>
    <lineage>
        <taxon>Bacteria</taxon>
        <taxon>Pseudomonadati</taxon>
        <taxon>Pseudomonadota</taxon>
        <taxon>Gammaproteobacteria</taxon>
        <taxon>Pasteurellales</taxon>
        <taxon>Pasteurellaceae</taxon>
        <taxon>Haemophilus</taxon>
    </lineage>
</organism>
<dbReference type="OrthoDB" id="9784823at2"/>
<keyword evidence="4" id="KW-0808">Transferase</keyword>
<dbReference type="Pfam" id="PF02384">
    <property type="entry name" value="N6_Mtase"/>
    <property type="match status" value="1"/>
</dbReference>
<gene>
    <name evidence="9" type="ORF">HMPREF1054_1983</name>
</gene>
<evidence type="ECO:0000256" key="3">
    <source>
        <dbReference type="ARBA" id="ARBA00022603"/>
    </source>
</evidence>
<dbReference type="Gene3D" id="3.40.50.150">
    <property type="entry name" value="Vaccinia Virus protein VP39"/>
    <property type="match status" value="1"/>
</dbReference>
<evidence type="ECO:0000313" key="9">
    <source>
        <dbReference type="EMBL" id="EIG27664.1"/>
    </source>
</evidence>
<dbReference type="PANTHER" id="PTHR42933">
    <property type="entry name" value="SLR6095 PROTEIN"/>
    <property type="match status" value="1"/>
</dbReference>
<comment type="catalytic activity">
    <reaction evidence="7">
        <text>a 2'-deoxyadenosine in DNA + S-adenosyl-L-methionine = an N(6)-methyl-2'-deoxyadenosine in DNA + S-adenosyl-L-homocysteine + H(+)</text>
        <dbReference type="Rhea" id="RHEA:15197"/>
        <dbReference type="Rhea" id="RHEA-COMP:12418"/>
        <dbReference type="Rhea" id="RHEA-COMP:12419"/>
        <dbReference type="ChEBI" id="CHEBI:15378"/>
        <dbReference type="ChEBI" id="CHEBI:57856"/>
        <dbReference type="ChEBI" id="CHEBI:59789"/>
        <dbReference type="ChEBI" id="CHEBI:90615"/>
        <dbReference type="ChEBI" id="CHEBI:90616"/>
        <dbReference type="EC" id="2.1.1.72"/>
    </reaction>
</comment>
<dbReference type="GO" id="GO:0008170">
    <property type="term" value="F:N-methyltransferase activity"/>
    <property type="evidence" value="ECO:0007669"/>
    <property type="project" value="InterPro"/>
</dbReference>
<dbReference type="GO" id="GO:0009007">
    <property type="term" value="F:site-specific DNA-methyltransferase (adenine-specific) activity"/>
    <property type="evidence" value="ECO:0007669"/>
    <property type="project" value="UniProtKB-EC"/>
</dbReference>
<keyword evidence="3 9" id="KW-0489">Methyltransferase</keyword>
<dbReference type="GO" id="GO:0009307">
    <property type="term" value="P:DNA restriction-modification system"/>
    <property type="evidence" value="ECO:0007669"/>
    <property type="project" value="UniProtKB-KW"/>
</dbReference>
<dbReference type="eggNOG" id="COG0286">
    <property type="taxonomic scope" value="Bacteria"/>
</dbReference>
<dbReference type="PATRIC" id="fig|1095743.3.peg.224"/>
<keyword evidence="5" id="KW-0949">S-adenosyl-L-methionine</keyword>
<name>I2NPA3_9PAST</name>
<dbReference type="InterPro" id="IPR003356">
    <property type="entry name" value="DNA_methylase_A-5"/>
</dbReference>